<dbReference type="Gene3D" id="3.40.640.10">
    <property type="entry name" value="Type I PLP-dependent aspartate aminotransferase-like (Major domain)"/>
    <property type="match status" value="1"/>
</dbReference>
<dbReference type="EMBL" id="WURB01000009">
    <property type="protein sequence ID" value="MXQ12637.1"/>
    <property type="molecule type" value="Genomic_DNA"/>
</dbReference>
<dbReference type="SUPFAM" id="SSF53383">
    <property type="entry name" value="PLP-dependent transferases"/>
    <property type="match status" value="1"/>
</dbReference>
<reference evidence="1 2" key="1">
    <citation type="submission" date="2019-12" db="EMBL/GenBank/DDBJ databases">
        <authorList>
            <person name="Yuan C.-G."/>
        </authorList>
    </citation>
    <scope>NUCLEOTIDE SEQUENCE [LARGE SCALE GENOMIC DNA]</scope>
    <source>
        <strain evidence="1 2">KCTC 23863</strain>
    </source>
</reference>
<dbReference type="AlphaFoldDB" id="A0A7X3MSY4"/>
<dbReference type="InterPro" id="IPR015424">
    <property type="entry name" value="PyrdxlP-dep_Trfase"/>
</dbReference>
<gene>
    <name evidence="1" type="ORF">GR328_14445</name>
</gene>
<sequence length="115" mass="11739">MPPQPSAARLRERTREGIAGVLSSHGLMHLHCQESMRAGPDRAVAARWPGARLGPVLVDHVVVTGGAQAAFYAIVRVLGGPGGAVCVPGLTYPGLGGYQAVQGAVGPSGHARGRD</sequence>
<dbReference type="OrthoDB" id="9804020at2"/>
<dbReference type="RefSeq" id="WP_160885224.1">
    <property type="nucleotide sequence ID" value="NZ_WURB01000009.1"/>
</dbReference>
<dbReference type="InterPro" id="IPR015421">
    <property type="entry name" value="PyrdxlP-dep_Trfase_major"/>
</dbReference>
<protein>
    <recommendedName>
        <fullName evidence="3">Aminotransferase class I/classII domain-containing protein</fullName>
    </recommendedName>
</protein>
<evidence type="ECO:0000313" key="1">
    <source>
        <dbReference type="EMBL" id="MXQ12637.1"/>
    </source>
</evidence>
<organism evidence="1 2">
    <name type="scientific">Microvirga makkahensis</name>
    <dbReference type="NCBI Taxonomy" id="1128670"/>
    <lineage>
        <taxon>Bacteria</taxon>
        <taxon>Pseudomonadati</taxon>
        <taxon>Pseudomonadota</taxon>
        <taxon>Alphaproteobacteria</taxon>
        <taxon>Hyphomicrobiales</taxon>
        <taxon>Methylobacteriaceae</taxon>
        <taxon>Microvirga</taxon>
    </lineage>
</organism>
<comment type="caution">
    <text evidence="1">The sequence shown here is derived from an EMBL/GenBank/DDBJ whole genome shotgun (WGS) entry which is preliminary data.</text>
</comment>
<evidence type="ECO:0008006" key="3">
    <source>
        <dbReference type="Google" id="ProtNLM"/>
    </source>
</evidence>
<name>A0A7X3MSY4_9HYPH</name>
<proteinExistence type="predicted"/>
<evidence type="ECO:0000313" key="2">
    <source>
        <dbReference type="Proteomes" id="UP000436483"/>
    </source>
</evidence>
<reference evidence="1 2" key="2">
    <citation type="submission" date="2020-01" db="EMBL/GenBank/DDBJ databases">
        <title>Microvirga sp. nov., an arsenate reduction bacterium isolated from Tibet hotspring sediments.</title>
        <authorList>
            <person name="Xian W.-D."/>
            <person name="Li W.-J."/>
        </authorList>
    </citation>
    <scope>NUCLEOTIDE SEQUENCE [LARGE SCALE GENOMIC DNA]</scope>
    <source>
        <strain evidence="1 2">KCTC 23863</strain>
    </source>
</reference>
<keyword evidence="2" id="KW-1185">Reference proteome</keyword>
<dbReference type="Proteomes" id="UP000436483">
    <property type="component" value="Unassembled WGS sequence"/>
</dbReference>
<accession>A0A7X3MSY4</accession>